<accession>A0A078GBY6</accession>
<evidence type="ECO:0000313" key="4">
    <source>
        <dbReference type="Proteomes" id="UP000028999"/>
    </source>
</evidence>
<feature type="region of interest" description="Disordered" evidence="1">
    <location>
        <begin position="670"/>
        <end position="718"/>
    </location>
</feature>
<evidence type="ECO:0000313" key="2">
    <source>
        <dbReference type="EMBL" id="CAF1701025.1"/>
    </source>
</evidence>
<feature type="compositionally biased region" description="Basic and acidic residues" evidence="1">
    <location>
        <begin position="556"/>
        <end position="566"/>
    </location>
</feature>
<name>A0A078GBY6_BRANA</name>
<dbReference type="STRING" id="3708.A0A078GBY6"/>
<dbReference type="Proteomes" id="UP000028999">
    <property type="component" value="Unassembled WGS sequence"/>
</dbReference>
<dbReference type="PaxDb" id="3708-A0A078GBY6"/>
<organism evidence="3 4">
    <name type="scientific">Brassica napus</name>
    <name type="common">Rape</name>
    <dbReference type="NCBI Taxonomy" id="3708"/>
    <lineage>
        <taxon>Eukaryota</taxon>
        <taxon>Viridiplantae</taxon>
        <taxon>Streptophyta</taxon>
        <taxon>Embryophyta</taxon>
        <taxon>Tracheophyta</taxon>
        <taxon>Spermatophyta</taxon>
        <taxon>Magnoliopsida</taxon>
        <taxon>eudicotyledons</taxon>
        <taxon>Gunneridae</taxon>
        <taxon>Pentapetalae</taxon>
        <taxon>rosids</taxon>
        <taxon>malvids</taxon>
        <taxon>Brassicales</taxon>
        <taxon>Brassicaceae</taxon>
        <taxon>Brassiceae</taxon>
        <taxon>Brassica</taxon>
    </lineage>
</organism>
<dbReference type="Proteomes" id="UP001295469">
    <property type="component" value="Chromosome C03"/>
</dbReference>
<feature type="region of interest" description="Disordered" evidence="1">
    <location>
        <begin position="590"/>
        <end position="619"/>
    </location>
</feature>
<dbReference type="PANTHER" id="PTHR16897">
    <property type="entry name" value="OS10G0105400 PROTEIN"/>
    <property type="match status" value="1"/>
</dbReference>
<dbReference type="EMBL" id="LK032132">
    <property type="protein sequence ID" value="CDY22547.1"/>
    <property type="molecule type" value="Genomic_DNA"/>
</dbReference>
<feature type="compositionally biased region" description="Low complexity" evidence="1">
    <location>
        <begin position="684"/>
        <end position="693"/>
    </location>
</feature>
<feature type="region of interest" description="Disordered" evidence="1">
    <location>
        <begin position="549"/>
        <end position="576"/>
    </location>
</feature>
<dbReference type="Gramene" id="CDY22547">
    <property type="protein sequence ID" value="CDY22547"/>
    <property type="gene ID" value="GSBRNA2T00019144001"/>
</dbReference>
<sequence>MPGLAHRDEHYSSGFWSKDVDGVSYNQLHKFWSELSPEARHELLRIDRHALFEQARKNMCCSKCIGLLLEDFSQIVSNGKSLQQKGDLPCNRSGALKDGNHKCIGELHDPAVDQWGGLTATRDGLLTVPDCYLYAKSFKGLQNVFESARARERKRELLYPHACGSRQGMVGYGKGHGTTRDTCALHTTSLSCDTLVAFWSALEEETRLSLSRMKEEDFIERLTNRYSIFDFEGLPINSLHALLSFLFISFFVIWSCEFFLSFKCKKFCKDCRRNVIREFKELKELKRMQREPQCTDWFCVADTAIHYEVDNDSVRADWSQYFKENDGYQYIEWAIGTEEWETDILKYKYVGNDGSAQVNGLDLRGLHQCYITVRAFKDNGRCSEVSVKAHALRGQQCVHSWLVVGDGFVSVKRGECLRTLFEHAEDVEEQEDEVLVDKDGNEVGGECLRPQKHAKTPELAREFLLDAAAVIFMEQVEKAYRESTARQNAHSMFVSLSSKLLEQRVHIACKEIVTLENQVCVAILILFDNLLNLSRRFYTYSSTPLEKKLRRKKRLKEKEREKEQKNPKFSNKPVLPREEDGFLNLDEEMNTSVSCEEESATETGDVDEDLSPPDDDQDGWKRVIYNKGRQEVITHYCVREVIIDDEDGKGCFTTKEGKKMEEVGIRQKKNDDMYLKDPMMSRASSSDNCSSCLSEEDSNGNTESHSMSDSEDVSQHSEGRENLVFTENDFFHPYAAINTVDQVQTLEPLEAADERRDMETPSSRGPQTKSVENFSLFHFGGPIALSTGSKSGDYVFGDLAGSCKKKKKESIVGEEYFLFAKRNSLRFSIF</sequence>
<evidence type="ECO:0000256" key="1">
    <source>
        <dbReference type="SAM" id="MobiDB-lite"/>
    </source>
</evidence>
<evidence type="ECO:0000313" key="3">
    <source>
        <dbReference type="EMBL" id="CDY22547.1"/>
    </source>
</evidence>
<keyword evidence="4" id="KW-1185">Reference proteome</keyword>
<reference evidence="2" key="3">
    <citation type="submission" date="2021-01" db="EMBL/GenBank/DDBJ databases">
        <authorList>
            <consortium name="Genoscope - CEA"/>
            <person name="William W."/>
        </authorList>
    </citation>
    <scope>NUCLEOTIDE SEQUENCE</scope>
</reference>
<proteinExistence type="predicted"/>
<dbReference type="OMA" id="FKENDGY"/>
<gene>
    <name evidence="3" type="primary">BnaC03g23570D</name>
    <name evidence="2" type="ORF">DARMORV10_C03P28030.1</name>
    <name evidence="3" type="ORF">GSBRNA2T00019144001</name>
</gene>
<protein>
    <submittedName>
        <fullName evidence="2">(rape) hypothetical protein</fullName>
    </submittedName>
    <submittedName>
        <fullName evidence="3">BnaC03g23570D protein</fullName>
    </submittedName>
</protein>
<dbReference type="PANTHER" id="PTHR16897:SF16">
    <property type="entry name" value="(RAPE) HYPOTHETICAL PROTEIN"/>
    <property type="match status" value="1"/>
</dbReference>
<dbReference type="EMBL" id="HG994367">
    <property type="protein sequence ID" value="CAF1701025.1"/>
    <property type="molecule type" value="Genomic_DNA"/>
</dbReference>
<dbReference type="AlphaFoldDB" id="A0A078GBY6"/>
<reference evidence="3 4" key="1">
    <citation type="journal article" date="2014" name="Science">
        <title>Plant genetics. Early allopolyploid evolution in the post-Neolithic Brassica napus oilseed genome.</title>
        <authorList>
            <person name="Chalhoub B."/>
            <person name="Denoeud F."/>
            <person name="Liu S."/>
            <person name="Parkin I.A."/>
            <person name="Tang H."/>
            <person name="Wang X."/>
            <person name="Chiquet J."/>
            <person name="Belcram H."/>
            <person name="Tong C."/>
            <person name="Samans B."/>
            <person name="Correa M."/>
            <person name="Da Silva C."/>
            <person name="Just J."/>
            <person name="Falentin C."/>
            <person name="Koh C.S."/>
            <person name="Le Clainche I."/>
            <person name="Bernard M."/>
            <person name="Bento P."/>
            <person name="Noel B."/>
            <person name="Labadie K."/>
            <person name="Alberti A."/>
            <person name="Charles M."/>
            <person name="Arnaud D."/>
            <person name="Guo H."/>
            <person name="Daviaud C."/>
            <person name="Alamery S."/>
            <person name="Jabbari K."/>
            <person name="Zhao M."/>
            <person name="Edger P.P."/>
            <person name="Chelaifa H."/>
            <person name="Tack D."/>
            <person name="Lassalle G."/>
            <person name="Mestiri I."/>
            <person name="Schnel N."/>
            <person name="Le Paslier M.C."/>
            <person name="Fan G."/>
            <person name="Renault V."/>
            <person name="Bayer P.E."/>
            <person name="Golicz A.A."/>
            <person name="Manoli S."/>
            <person name="Lee T.H."/>
            <person name="Thi V.H."/>
            <person name="Chalabi S."/>
            <person name="Hu Q."/>
            <person name="Fan C."/>
            <person name="Tollenaere R."/>
            <person name="Lu Y."/>
            <person name="Battail C."/>
            <person name="Shen J."/>
            <person name="Sidebottom C.H."/>
            <person name="Wang X."/>
            <person name="Canaguier A."/>
            <person name="Chauveau A."/>
            <person name="Berard A."/>
            <person name="Deniot G."/>
            <person name="Guan M."/>
            <person name="Liu Z."/>
            <person name="Sun F."/>
            <person name="Lim Y.P."/>
            <person name="Lyons E."/>
            <person name="Town C.D."/>
            <person name="Bancroft I."/>
            <person name="Wang X."/>
            <person name="Meng J."/>
            <person name="Ma J."/>
            <person name="Pires J.C."/>
            <person name="King G.J."/>
            <person name="Brunel D."/>
            <person name="Delourme R."/>
            <person name="Renard M."/>
            <person name="Aury J.M."/>
            <person name="Adams K.L."/>
            <person name="Batley J."/>
            <person name="Snowdon R.J."/>
            <person name="Tost J."/>
            <person name="Edwards D."/>
            <person name="Zhou Y."/>
            <person name="Hua W."/>
            <person name="Sharpe A.G."/>
            <person name="Paterson A.H."/>
            <person name="Guan C."/>
            <person name="Wincker P."/>
        </authorList>
    </citation>
    <scope>NUCLEOTIDE SEQUENCE [LARGE SCALE GENOMIC DNA]</scope>
    <source>
        <strain evidence="4">cv. Darmor-bzh</strain>
    </source>
</reference>
<reference evidence="3" key="2">
    <citation type="submission" date="2014-06" db="EMBL/GenBank/DDBJ databases">
        <authorList>
            <person name="Genoscope - CEA"/>
        </authorList>
    </citation>
    <scope>NUCLEOTIDE SEQUENCE</scope>
</reference>
<feature type="compositionally biased region" description="Acidic residues" evidence="1">
    <location>
        <begin position="590"/>
        <end position="617"/>
    </location>
</feature>